<name>A0AC35GWW1_9BILA</name>
<accession>A0AC35GWW1</accession>
<organism evidence="1 2">
    <name type="scientific">Panagrolaimus sp. PS1159</name>
    <dbReference type="NCBI Taxonomy" id="55785"/>
    <lineage>
        <taxon>Eukaryota</taxon>
        <taxon>Metazoa</taxon>
        <taxon>Ecdysozoa</taxon>
        <taxon>Nematoda</taxon>
        <taxon>Chromadorea</taxon>
        <taxon>Rhabditida</taxon>
        <taxon>Tylenchina</taxon>
        <taxon>Panagrolaimomorpha</taxon>
        <taxon>Panagrolaimoidea</taxon>
        <taxon>Panagrolaimidae</taxon>
        <taxon>Panagrolaimus</taxon>
    </lineage>
</organism>
<dbReference type="Proteomes" id="UP000887580">
    <property type="component" value="Unplaced"/>
</dbReference>
<evidence type="ECO:0000313" key="1">
    <source>
        <dbReference type="Proteomes" id="UP000887580"/>
    </source>
</evidence>
<evidence type="ECO:0000313" key="2">
    <source>
        <dbReference type="WBParaSite" id="PS1159_v2.g9614.t1"/>
    </source>
</evidence>
<sequence length="531" mass="62257">MEFKASQKLLCPNKKDEVDIQTVLKLLVDKYGLPDHNVLPNREEQKVVNRLSGILEQLETEESLDDLDFEREGFDLEYNFEILSEVDSDDDPEYEPPQAEKRYKLEDEYTKEEWDDIIEMRDKGYSFTTIQHRYRKLRNLRDINRVRKLREKGGSFYSKFHHLDEMVVNEFVLWKSLRMIVHDIDIADCAFKLATELGIPNFKASRSWVLRFKKKHRIVSRKITTYLTKAQIEEQKDLKSIIHEFRQKAKLAITKRPLLRVFNSDQTGLKKEMVSGRSLDYQGTKKVEVCIQRSDDYTHSYTIQPLIGADGTLHLPVFVCFLERKPPQCFERELKPFTNIKAVHSTSGKMTSQLAIKWLKESFVPTAGAMPLLIVDSWSGYVQAMEEKEAKHIEFLIIPPKTTGMLQPLDLFFNRQLKAFIKDLSDKIRRLYGNDVILSSRTGIGKLLHLTFAQFSAPCFKPLIKYAWFCCGYIDERPEKFETPVQKCFHGLTLNSTCEFQHVVDERAFIRCAKCHKFLCFKHFFEEMHDC</sequence>
<reference evidence="2" key="1">
    <citation type="submission" date="2022-11" db="UniProtKB">
        <authorList>
            <consortium name="WormBaseParasite"/>
        </authorList>
    </citation>
    <scope>IDENTIFICATION</scope>
</reference>
<dbReference type="WBParaSite" id="PS1159_v2.g9614.t1">
    <property type="protein sequence ID" value="PS1159_v2.g9614.t1"/>
    <property type="gene ID" value="PS1159_v2.g9614"/>
</dbReference>
<protein>
    <submittedName>
        <fullName evidence="2">HTH CENPB-type domain-containing protein</fullName>
    </submittedName>
</protein>
<proteinExistence type="predicted"/>